<evidence type="ECO:0000256" key="11">
    <source>
        <dbReference type="ARBA" id="ARBA00023157"/>
    </source>
</evidence>
<feature type="domain" description="EGF-like" evidence="13">
    <location>
        <begin position="58"/>
        <end position="95"/>
    </location>
</feature>
<comment type="caution">
    <text evidence="12">Lacks conserved residue(s) required for the propagation of feature annotation.</text>
</comment>
<feature type="non-terminal residue" evidence="14">
    <location>
        <position position="1"/>
    </location>
</feature>
<feature type="non-terminal residue" evidence="14">
    <location>
        <position position="170"/>
    </location>
</feature>
<gene>
    <name evidence="14" type="primary">ORF126706</name>
</gene>
<dbReference type="GO" id="GO:0008593">
    <property type="term" value="P:regulation of Notch signaling pathway"/>
    <property type="evidence" value="ECO:0007669"/>
    <property type="project" value="UniProtKB-ARBA"/>
</dbReference>
<evidence type="ECO:0000256" key="10">
    <source>
        <dbReference type="ARBA" id="ARBA00023136"/>
    </source>
</evidence>
<dbReference type="GO" id="GO:0048592">
    <property type="term" value="P:eye morphogenesis"/>
    <property type="evidence" value="ECO:0007669"/>
    <property type="project" value="UniProtKB-ARBA"/>
</dbReference>
<dbReference type="GO" id="GO:0060255">
    <property type="term" value="P:regulation of macromolecule metabolic process"/>
    <property type="evidence" value="ECO:0007669"/>
    <property type="project" value="UniProtKB-ARBA"/>
</dbReference>
<dbReference type="GO" id="GO:0007219">
    <property type="term" value="P:Notch signaling pathway"/>
    <property type="evidence" value="ECO:0007669"/>
    <property type="project" value="TreeGrafter"/>
</dbReference>
<sequence length="170" mass="18554">KRQVTSSNLLTSFSAMPQFEGVIQDVQVNKLVLSLDVNNSDNFTPPSSLNVTPGEVSTRDVCQSSLCVNGGTCSNVFYNDFNCTCPRGFTGKNCSMIDHCAFGTCPAESSCQNLQEGYECISTASFSTDNSIITYSITGALPEPVLTFDFRTRGLYGLIFLLRKGDYFLK</sequence>
<dbReference type="GO" id="GO:0051093">
    <property type="term" value="P:negative regulation of developmental process"/>
    <property type="evidence" value="ECO:0007669"/>
    <property type="project" value="UniProtKB-ARBA"/>
</dbReference>
<dbReference type="GO" id="GO:0016324">
    <property type="term" value="C:apical plasma membrane"/>
    <property type="evidence" value="ECO:0007669"/>
    <property type="project" value="UniProtKB-SubCell"/>
</dbReference>
<keyword evidence="2" id="KW-0217">Developmental protein</keyword>
<protein>
    <recommendedName>
        <fullName evidence="13">EGF-like domain-containing protein</fullName>
    </recommendedName>
</protein>
<keyword evidence="9" id="KW-1133">Transmembrane helix</keyword>
<evidence type="ECO:0000256" key="12">
    <source>
        <dbReference type="PROSITE-ProRule" id="PRU00076"/>
    </source>
</evidence>
<organism evidence="14">
    <name type="scientific">Arion vulgaris</name>
    <dbReference type="NCBI Taxonomy" id="1028688"/>
    <lineage>
        <taxon>Eukaryota</taxon>
        <taxon>Metazoa</taxon>
        <taxon>Spiralia</taxon>
        <taxon>Lophotrochozoa</taxon>
        <taxon>Mollusca</taxon>
        <taxon>Gastropoda</taxon>
        <taxon>Heterobranchia</taxon>
        <taxon>Euthyneura</taxon>
        <taxon>Panpulmonata</taxon>
        <taxon>Eupulmonata</taxon>
        <taxon>Stylommatophora</taxon>
        <taxon>Helicina</taxon>
        <taxon>Arionoidea</taxon>
        <taxon>Arionidae</taxon>
        <taxon>Arion</taxon>
    </lineage>
</organism>
<evidence type="ECO:0000256" key="9">
    <source>
        <dbReference type="ARBA" id="ARBA00022989"/>
    </source>
</evidence>
<dbReference type="GO" id="GO:0005112">
    <property type="term" value="F:Notch binding"/>
    <property type="evidence" value="ECO:0007669"/>
    <property type="project" value="TreeGrafter"/>
</dbReference>
<comment type="subcellular location">
    <subcellularLocation>
        <location evidence="1">Apical cell membrane</location>
        <topology evidence="1">Single-pass type I membrane protein</topology>
    </subcellularLocation>
</comment>
<evidence type="ECO:0000256" key="6">
    <source>
        <dbReference type="ARBA" id="ARBA00022692"/>
    </source>
</evidence>
<dbReference type="PROSITE" id="PS01186">
    <property type="entry name" value="EGF_2"/>
    <property type="match status" value="1"/>
</dbReference>
<dbReference type="InterPro" id="IPR000742">
    <property type="entry name" value="EGF"/>
</dbReference>
<dbReference type="SMART" id="SM00181">
    <property type="entry name" value="EGF"/>
    <property type="match status" value="1"/>
</dbReference>
<dbReference type="InterPro" id="IPR001881">
    <property type="entry name" value="EGF-like_Ca-bd_dom"/>
</dbReference>
<dbReference type="GO" id="GO:0009967">
    <property type="term" value="P:positive regulation of signal transduction"/>
    <property type="evidence" value="ECO:0007669"/>
    <property type="project" value="UniProtKB-ARBA"/>
</dbReference>
<dbReference type="PROSITE" id="PS00022">
    <property type="entry name" value="EGF_1"/>
    <property type="match status" value="1"/>
</dbReference>
<evidence type="ECO:0000256" key="1">
    <source>
        <dbReference type="ARBA" id="ARBA00004247"/>
    </source>
</evidence>
<dbReference type="PROSITE" id="PS50026">
    <property type="entry name" value="EGF_3"/>
    <property type="match status" value="1"/>
</dbReference>
<evidence type="ECO:0000256" key="4">
    <source>
        <dbReference type="ARBA" id="ARBA00022536"/>
    </source>
</evidence>
<dbReference type="GO" id="GO:0003002">
    <property type="term" value="P:regionalization"/>
    <property type="evidence" value="ECO:0007669"/>
    <property type="project" value="UniProtKB-ARBA"/>
</dbReference>
<keyword evidence="6" id="KW-0812">Transmembrane</keyword>
<dbReference type="SMART" id="SM00179">
    <property type="entry name" value="EGF_CA"/>
    <property type="match status" value="1"/>
</dbReference>
<keyword evidence="8" id="KW-0221">Differentiation</keyword>
<keyword evidence="7" id="KW-0677">Repeat</keyword>
<evidence type="ECO:0000256" key="5">
    <source>
        <dbReference type="ARBA" id="ARBA00022553"/>
    </source>
</evidence>
<dbReference type="EMBL" id="HACG01034702">
    <property type="protein sequence ID" value="CEK81567.1"/>
    <property type="molecule type" value="Transcribed_RNA"/>
</dbReference>
<proteinExistence type="predicted"/>
<dbReference type="GO" id="GO:0030182">
    <property type="term" value="P:neuron differentiation"/>
    <property type="evidence" value="ECO:0007669"/>
    <property type="project" value="UniProtKB-ARBA"/>
</dbReference>
<evidence type="ECO:0000256" key="2">
    <source>
        <dbReference type="ARBA" id="ARBA00022473"/>
    </source>
</evidence>
<evidence type="ECO:0000256" key="8">
    <source>
        <dbReference type="ARBA" id="ARBA00022782"/>
    </source>
</evidence>
<dbReference type="GO" id="GO:0080090">
    <property type="term" value="P:regulation of primary metabolic process"/>
    <property type="evidence" value="ECO:0007669"/>
    <property type="project" value="UniProtKB-ARBA"/>
</dbReference>
<dbReference type="FunFam" id="2.10.25.10:FF:000565">
    <property type="entry name" value="Predicted protein"/>
    <property type="match status" value="1"/>
</dbReference>
<keyword evidence="3" id="KW-1003">Cell membrane</keyword>
<dbReference type="SUPFAM" id="SSF57196">
    <property type="entry name" value="EGF/Laminin"/>
    <property type="match status" value="1"/>
</dbReference>
<keyword evidence="5" id="KW-0597">Phosphoprotein</keyword>
<dbReference type="GO" id="GO:0005509">
    <property type="term" value="F:calcium ion binding"/>
    <property type="evidence" value="ECO:0007669"/>
    <property type="project" value="InterPro"/>
</dbReference>
<name>A0A0B7ALT1_9EUPU</name>
<evidence type="ECO:0000259" key="13">
    <source>
        <dbReference type="PROSITE" id="PS50026"/>
    </source>
</evidence>
<keyword evidence="10" id="KW-0472">Membrane</keyword>
<accession>A0A0B7ALT1</accession>
<dbReference type="GO" id="GO:0048468">
    <property type="term" value="P:cell development"/>
    <property type="evidence" value="ECO:0007669"/>
    <property type="project" value="UniProtKB-ARBA"/>
</dbReference>
<feature type="disulfide bond" evidence="12">
    <location>
        <begin position="85"/>
        <end position="94"/>
    </location>
</feature>
<dbReference type="AlphaFoldDB" id="A0A0B7ALT1"/>
<dbReference type="GO" id="GO:0051241">
    <property type="term" value="P:negative regulation of multicellular organismal process"/>
    <property type="evidence" value="ECO:0007669"/>
    <property type="project" value="UniProtKB-ARBA"/>
</dbReference>
<dbReference type="PANTHER" id="PTHR12916">
    <property type="entry name" value="CYTOCHROME C OXIDASE POLYPEPTIDE VIC-2"/>
    <property type="match status" value="1"/>
</dbReference>
<dbReference type="PANTHER" id="PTHR12916:SF9">
    <property type="entry name" value="NEUROGENIC LOCUS NOTCH HOMOLOG PROTEIN 1-RELATED"/>
    <property type="match status" value="1"/>
</dbReference>
<evidence type="ECO:0000256" key="7">
    <source>
        <dbReference type="ARBA" id="ARBA00022737"/>
    </source>
</evidence>
<reference evidence="14" key="1">
    <citation type="submission" date="2014-12" db="EMBL/GenBank/DDBJ databases">
        <title>Insight into the proteome of Arion vulgaris.</title>
        <authorList>
            <person name="Aradska J."/>
            <person name="Bulat T."/>
            <person name="Smidak R."/>
            <person name="Sarate P."/>
            <person name="Gangsoo J."/>
            <person name="Sialana F."/>
            <person name="Bilban M."/>
            <person name="Lubec G."/>
        </authorList>
    </citation>
    <scope>NUCLEOTIDE SEQUENCE</scope>
    <source>
        <tissue evidence="14">Skin</tissue>
    </source>
</reference>
<evidence type="ECO:0000313" key="14">
    <source>
        <dbReference type="EMBL" id="CEK81567.1"/>
    </source>
</evidence>
<dbReference type="Gene3D" id="2.10.25.10">
    <property type="entry name" value="Laminin"/>
    <property type="match status" value="1"/>
</dbReference>
<evidence type="ECO:0000256" key="3">
    <source>
        <dbReference type="ARBA" id="ARBA00022475"/>
    </source>
</evidence>
<keyword evidence="4 12" id="KW-0245">EGF-like domain</keyword>
<dbReference type="CDD" id="cd00054">
    <property type="entry name" value="EGF_CA"/>
    <property type="match status" value="1"/>
</dbReference>
<keyword evidence="11 12" id="KW-1015">Disulfide bond</keyword>